<comment type="caution">
    <text evidence="1">The sequence shown here is derived from an EMBL/GenBank/DDBJ whole genome shotgun (WGS) entry which is preliminary data.</text>
</comment>
<sequence length="93" mass="11401">MLNMKIEYHTNHTYHHTILLSRTGYFHNTHTRYYTYKSQHAHRILSQYAHRNDRIRYIQVTIGYEHIQVTIHTIYKITQITHPVYTSHITYNT</sequence>
<evidence type="ECO:0000313" key="2">
    <source>
        <dbReference type="Proteomes" id="UP000018888"/>
    </source>
</evidence>
<protein>
    <submittedName>
        <fullName evidence="1">Uncharacterized protein</fullName>
    </submittedName>
</protein>
<accession>A0A2P4PRE0</accession>
<dbReference type="EMBL" id="AUPC02000161">
    <property type="protein sequence ID" value="POG67959.1"/>
    <property type="molecule type" value="Genomic_DNA"/>
</dbReference>
<dbReference type="AlphaFoldDB" id="A0A2P4PRE0"/>
<keyword evidence="2" id="KW-1185">Reference proteome</keyword>
<reference evidence="1 2" key="2">
    <citation type="journal article" date="2018" name="New Phytol.">
        <title>High intraspecific genome diversity in the model arbuscular mycorrhizal symbiont Rhizophagus irregularis.</title>
        <authorList>
            <person name="Chen E.C.H."/>
            <person name="Morin E."/>
            <person name="Beaudet D."/>
            <person name="Noel J."/>
            <person name="Yildirir G."/>
            <person name="Ndikumana S."/>
            <person name="Charron P."/>
            <person name="St-Onge C."/>
            <person name="Giorgi J."/>
            <person name="Kruger M."/>
            <person name="Marton T."/>
            <person name="Ropars J."/>
            <person name="Grigoriev I.V."/>
            <person name="Hainaut M."/>
            <person name="Henrissat B."/>
            <person name="Roux C."/>
            <person name="Martin F."/>
            <person name="Corradi N."/>
        </authorList>
    </citation>
    <scope>NUCLEOTIDE SEQUENCE [LARGE SCALE GENOMIC DNA]</scope>
    <source>
        <strain evidence="1 2">DAOM 197198</strain>
    </source>
</reference>
<gene>
    <name evidence="1" type="ORF">GLOIN_2v1641637</name>
</gene>
<dbReference type="Proteomes" id="UP000018888">
    <property type="component" value="Unassembled WGS sequence"/>
</dbReference>
<evidence type="ECO:0000313" key="1">
    <source>
        <dbReference type="EMBL" id="POG67959.1"/>
    </source>
</evidence>
<reference evidence="1 2" key="1">
    <citation type="journal article" date="2013" name="Proc. Natl. Acad. Sci. U.S.A.">
        <title>Genome of an arbuscular mycorrhizal fungus provides insight into the oldest plant symbiosis.</title>
        <authorList>
            <person name="Tisserant E."/>
            <person name="Malbreil M."/>
            <person name="Kuo A."/>
            <person name="Kohler A."/>
            <person name="Symeonidi A."/>
            <person name="Balestrini R."/>
            <person name="Charron P."/>
            <person name="Duensing N."/>
            <person name="Frei Dit Frey N."/>
            <person name="Gianinazzi-Pearson V."/>
            <person name="Gilbert L.B."/>
            <person name="Handa Y."/>
            <person name="Herr J.R."/>
            <person name="Hijri M."/>
            <person name="Koul R."/>
            <person name="Kawaguchi M."/>
            <person name="Krajinski F."/>
            <person name="Lammers P.J."/>
            <person name="Masclaux F.G."/>
            <person name="Murat C."/>
            <person name="Morin E."/>
            <person name="Ndikumana S."/>
            <person name="Pagni M."/>
            <person name="Petitpierre D."/>
            <person name="Requena N."/>
            <person name="Rosikiewicz P."/>
            <person name="Riley R."/>
            <person name="Saito K."/>
            <person name="San Clemente H."/>
            <person name="Shapiro H."/>
            <person name="van Tuinen D."/>
            <person name="Becard G."/>
            <person name="Bonfante P."/>
            <person name="Paszkowski U."/>
            <person name="Shachar-Hill Y.Y."/>
            <person name="Tuskan G.A."/>
            <person name="Young P.W."/>
            <person name="Sanders I.R."/>
            <person name="Henrissat B."/>
            <person name="Rensing S.A."/>
            <person name="Grigoriev I.V."/>
            <person name="Corradi N."/>
            <person name="Roux C."/>
            <person name="Martin F."/>
        </authorList>
    </citation>
    <scope>NUCLEOTIDE SEQUENCE [LARGE SCALE GENOMIC DNA]</scope>
    <source>
        <strain evidence="1 2">DAOM 197198</strain>
    </source>
</reference>
<organism evidence="1 2">
    <name type="scientific">Rhizophagus irregularis (strain DAOM 181602 / DAOM 197198 / MUCL 43194)</name>
    <name type="common">Arbuscular mycorrhizal fungus</name>
    <name type="synonym">Glomus intraradices</name>
    <dbReference type="NCBI Taxonomy" id="747089"/>
    <lineage>
        <taxon>Eukaryota</taxon>
        <taxon>Fungi</taxon>
        <taxon>Fungi incertae sedis</taxon>
        <taxon>Mucoromycota</taxon>
        <taxon>Glomeromycotina</taxon>
        <taxon>Glomeromycetes</taxon>
        <taxon>Glomerales</taxon>
        <taxon>Glomeraceae</taxon>
        <taxon>Rhizophagus</taxon>
    </lineage>
</organism>
<proteinExistence type="predicted"/>
<name>A0A2P4PRE0_RHIID</name>